<keyword evidence="1" id="KW-0812">Transmembrane</keyword>
<feature type="transmembrane region" description="Helical" evidence="1">
    <location>
        <begin position="85"/>
        <end position="104"/>
    </location>
</feature>
<sequence length="105" mass="11663">MFNNWILIGLLSLSTYISRIVGVEVMAERKMSPTLRVYFNYVPVAIISALIIKQIFVPVDGQLIISIPVLVGCVVTAIAIKTMKLFLPSVLLGAIIGLMTRYFMM</sequence>
<feature type="transmembrane region" description="Helical" evidence="1">
    <location>
        <begin position="6"/>
        <end position="26"/>
    </location>
</feature>
<dbReference type="EMBL" id="MJEH01000019">
    <property type="protein sequence ID" value="OEH93009.1"/>
    <property type="molecule type" value="Genomic_DNA"/>
</dbReference>
<feature type="transmembrane region" description="Helical" evidence="1">
    <location>
        <begin position="63"/>
        <end position="80"/>
    </location>
</feature>
<dbReference type="Proteomes" id="UP000095209">
    <property type="component" value="Unassembled WGS sequence"/>
</dbReference>
<reference evidence="2 3" key="1">
    <citation type="submission" date="2016-08" db="EMBL/GenBank/DDBJ databases">
        <title>Genome of Bacillus solimangrovi GH2-4.</title>
        <authorList>
            <person name="Lim S."/>
            <person name="Kim B.-C."/>
        </authorList>
    </citation>
    <scope>NUCLEOTIDE SEQUENCE [LARGE SCALE GENOMIC DNA]</scope>
    <source>
        <strain evidence="2 3">GH2-4</strain>
    </source>
</reference>
<keyword evidence="1" id="KW-0472">Membrane</keyword>
<protein>
    <submittedName>
        <fullName evidence="2">Branched-chain amino acid transport</fullName>
    </submittedName>
</protein>
<feature type="transmembrane region" description="Helical" evidence="1">
    <location>
        <begin position="38"/>
        <end position="57"/>
    </location>
</feature>
<dbReference type="RefSeq" id="WP_069717000.1">
    <property type="nucleotide sequence ID" value="NZ_MJEH01000019.1"/>
</dbReference>
<evidence type="ECO:0000313" key="3">
    <source>
        <dbReference type="Proteomes" id="UP000095209"/>
    </source>
</evidence>
<dbReference type="STRING" id="1305675.BFG57_14195"/>
<keyword evidence="1" id="KW-1133">Transmembrane helix</keyword>
<evidence type="ECO:0000313" key="2">
    <source>
        <dbReference type="EMBL" id="OEH93009.1"/>
    </source>
</evidence>
<dbReference type="InterPro" id="IPR008407">
    <property type="entry name" value="Brnchd-chn_aa_trnsp_AzlD"/>
</dbReference>
<proteinExistence type="predicted"/>
<dbReference type="AlphaFoldDB" id="A0A1E5LG05"/>
<keyword evidence="3" id="KW-1185">Reference proteome</keyword>
<dbReference type="Pfam" id="PF05437">
    <property type="entry name" value="AzlD"/>
    <property type="match status" value="1"/>
</dbReference>
<gene>
    <name evidence="2" type="ORF">BFG57_14195</name>
</gene>
<comment type="caution">
    <text evidence="2">The sequence shown here is derived from an EMBL/GenBank/DDBJ whole genome shotgun (WGS) entry which is preliminary data.</text>
</comment>
<name>A0A1E5LG05_9BACI</name>
<organism evidence="2 3">
    <name type="scientific">Bacillus solimangrovi</name>
    <dbReference type="NCBI Taxonomy" id="1305675"/>
    <lineage>
        <taxon>Bacteria</taxon>
        <taxon>Bacillati</taxon>
        <taxon>Bacillota</taxon>
        <taxon>Bacilli</taxon>
        <taxon>Bacillales</taxon>
        <taxon>Bacillaceae</taxon>
        <taxon>Bacillus</taxon>
    </lineage>
</organism>
<evidence type="ECO:0000256" key="1">
    <source>
        <dbReference type="SAM" id="Phobius"/>
    </source>
</evidence>
<dbReference type="OrthoDB" id="2989405at2"/>
<accession>A0A1E5LG05</accession>